<name>A0A812NJ52_9DINO</name>
<evidence type="ECO:0000256" key="1">
    <source>
        <dbReference type="SAM" id="MobiDB-lite"/>
    </source>
</evidence>
<evidence type="ECO:0000313" key="2">
    <source>
        <dbReference type="EMBL" id="CAE7313357.1"/>
    </source>
</evidence>
<protein>
    <submittedName>
        <fullName evidence="2">Uncharacterized protein</fullName>
    </submittedName>
</protein>
<keyword evidence="3" id="KW-1185">Reference proteome</keyword>
<proteinExistence type="predicted"/>
<accession>A0A812NJ52</accession>
<reference evidence="2" key="1">
    <citation type="submission" date="2021-02" db="EMBL/GenBank/DDBJ databases">
        <authorList>
            <person name="Dougan E. K."/>
            <person name="Rhodes N."/>
            <person name="Thang M."/>
            <person name="Chan C."/>
        </authorList>
    </citation>
    <scope>NUCLEOTIDE SEQUENCE</scope>
</reference>
<evidence type="ECO:0000313" key="3">
    <source>
        <dbReference type="Proteomes" id="UP000604046"/>
    </source>
</evidence>
<gene>
    <name evidence="2" type="ORF">SNAT2548_LOCUS16447</name>
</gene>
<dbReference type="EMBL" id="CAJNDS010002081">
    <property type="protein sequence ID" value="CAE7313357.1"/>
    <property type="molecule type" value="Genomic_DNA"/>
</dbReference>
<sequence>MSGAAGTGSSAAAPRQALEDAEDGSSYETTSEEGEPPLPAPASGAGTEPRYRDAKVGSDEPFREPRGHPPAMLDVACQTVMSFFETRALKSIWGLRGLAVGCWADVRLEQATSSPSCLELMWDPVLVPNRLGTEARLLSETTCLYLRRF</sequence>
<feature type="compositionally biased region" description="Acidic residues" evidence="1">
    <location>
        <begin position="19"/>
        <end position="35"/>
    </location>
</feature>
<comment type="caution">
    <text evidence="2">The sequence shown here is derived from an EMBL/GenBank/DDBJ whole genome shotgun (WGS) entry which is preliminary data.</text>
</comment>
<organism evidence="2 3">
    <name type="scientific">Symbiodinium natans</name>
    <dbReference type="NCBI Taxonomy" id="878477"/>
    <lineage>
        <taxon>Eukaryota</taxon>
        <taxon>Sar</taxon>
        <taxon>Alveolata</taxon>
        <taxon>Dinophyceae</taxon>
        <taxon>Suessiales</taxon>
        <taxon>Symbiodiniaceae</taxon>
        <taxon>Symbiodinium</taxon>
    </lineage>
</organism>
<feature type="compositionally biased region" description="Basic and acidic residues" evidence="1">
    <location>
        <begin position="49"/>
        <end position="67"/>
    </location>
</feature>
<feature type="region of interest" description="Disordered" evidence="1">
    <location>
        <begin position="1"/>
        <end position="70"/>
    </location>
</feature>
<dbReference type="AlphaFoldDB" id="A0A812NJ52"/>
<feature type="compositionally biased region" description="Low complexity" evidence="1">
    <location>
        <begin position="1"/>
        <end position="13"/>
    </location>
</feature>
<dbReference type="Proteomes" id="UP000604046">
    <property type="component" value="Unassembled WGS sequence"/>
</dbReference>